<dbReference type="InterPro" id="IPR033947">
    <property type="entry name" value="ETF_alpha_N"/>
</dbReference>
<dbReference type="InterPro" id="IPR014731">
    <property type="entry name" value="ETF_asu_C"/>
</dbReference>
<feature type="binding site" evidence="2">
    <location>
        <position position="305"/>
    </location>
    <ligand>
        <name>FAD</name>
        <dbReference type="ChEBI" id="CHEBI:57692"/>
    </ligand>
</feature>
<dbReference type="PANTHER" id="PTHR43153:SF1">
    <property type="entry name" value="ELECTRON TRANSFER FLAVOPROTEIN SUBUNIT ALPHA, MITOCHONDRIAL"/>
    <property type="match status" value="1"/>
</dbReference>
<dbReference type="eggNOG" id="COG2025">
    <property type="taxonomic scope" value="Bacteria"/>
</dbReference>
<dbReference type="Proteomes" id="UP000004935">
    <property type="component" value="Unassembled WGS sequence"/>
</dbReference>
<dbReference type="HOGENOM" id="CLU_034178_1_1_9"/>
<organism evidence="4 5">
    <name type="scientific">Anaerostipes caccae (strain DSM 14662 / CCUG 47493 / JCM 13470 / NCIMB 13811 / L1-92)</name>
    <dbReference type="NCBI Taxonomy" id="411490"/>
    <lineage>
        <taxon>Bacteria</taxon>
        <taxon>Bacillati</taxon>
        <taxon>Bacillota</taxon>
        <taxon>Clostridia</taxon>
        <taxon>Lachnospirales</taxon>
        <taxon>Lachnospiraceae</taxon>
        <taxon>Anaerostipes</taxon>
    </lineage>
</organism>
<evidence type="ECO:0000313" key="4">
    <source>
        <dbReference type="EMBL" id="EDR97726.1"/>
    </source>
</evidence>
<evidence type="ECO:0000256" key="2">
    <source>
        <dbReference type="PIRSR" id="PIRSR000089-1"/>
    </source>
</evidence>
<dbReference type="AlphaFoldDB" id="B0MCQ6"/>
<evidence type="ECO:0000313" key="5">
    <source>
        <dbReference type="Proteomes" id="UP000004935"/>
    </source>
</evidence>
<keyword evidence="2" id="KW-0285">Flavoprotein</keyword>
<reference evidence="4" key="1">
    <citation type="submission" date="2007-11" db="EMBL/GenBank/DDBJ databases">
        <authorList>
            <person name="Fulton L."/>
            <person name="Clifton S."/>
            <person name="Fulton B."/>
            <person name="Xu J."/>
            <person name="Minx P."/>
            <person name="Pepin K.H."/>
            <person name="Johnson M."/>
            <person name="Thiruvilangam P."/>
            <person name="Bhonagiri V."/>
            <person name="Nash W.E."/>
            <person name="Mardis E.R."/>
            <person name="Wilson R.K."/>
        </authorList>
    </citation>
    <scope>NUCLEOTIDE SEQUENCE [LARGE SCALE GENOMIC DNA]</scope>
    <source>
        <strain evidence="4">DSM 14662</strain>
    </source>
</reference>
<accession>B0MCQ6</accession>
<reference evidence="4" key="2">
    <citation type="submission" date="2013-11" db="EMBL/GenBank/DDBJ databases">
        <title>Draft genome sequence of Anaerostipes caccae (DSM 14662).</title>
        <authorList>
            <person name="Sudarsanam P."/>
            <person name="Ley R."/>
            <person name="Guruge J."/>
            <person name="Turnbaugh P.J."/>
            <person name="Mahowald M."/>
            <person name="Liep D."/>
            <person name="Gordon J."/>
        </authorList>
    </citation>
    <scope>NUCLEOTIDE SEQUENCE</scope>
    <source>
        <strain evidence="4">DSM 14662</strain>
    </source>
</reference>
<keyword evidence="2" id="KW-0274">FAD</keyword>
<dbReference type="InterPro" id="IPR001308">
    <property type="entry name" value="ETF_a/FixB"/>
</dbReference>
<feature type="binding site" evidence="2">
    <location>
        <begin position="267"/>
        <end position="271"/>
    </location>
    <ligand>
        <name>FAD</name>
        <dbReference type="ChEBI" id="CHEBI:57692"/>
    </ligand>
</feature>
<dbReference type="InterPro" id="IPR014730">
    <property type="entry name" value="ETF_a/b_N"/>
</dbReference>
<dbReference type="Gene3D" id="3.40.50.1220">
    <property type="entry name" value="TPP-binding domain"/>
    <property type="match status" value="1"/>
</dbReference>
<sequence>MRKYSKEEFAMNMTEYKDIVVYIETADKSPVKVGLEMLSPARKIAENTGGKVRAVLIGDGIRTAAQKAAESGADEVILIEDPQYESFHLDYFTNVMESVIKEEKPVAVLVGGTQDGKDLAPRLAARLKTGCVSDVMDLRTEDGKIVYTCPLYGGTVLQDVVMETSVPQIAVLRSGAFKKTEEAQKGTITEKKVPVTDEKVRLNIKDAVKEISEAVNLEEAEVIVSGGRGMGSKDNFALVKELADLLGGVVGATRPAIEDGWISRVHQVGQSGKIVAPKLYIACGISGATQHVSGIMNSDYIVAINKDEDAPIFEVANIGIVGNAVNVLPVMIEEIRKKKEAE</sequence>
<dbReference type="GO" id="GO:0050660">
    <property type="term" value="F:flavin adenine dinucleotide binding"/>
    <property type="evidence" value="ECO:0007669"/>
    <property type="project" value="InterPro"/>
</dbReference>
<evidence type="ECO:0000256" key="1">
    <source>
        <dbReference type="ARBA" id="ARBA00005817"/>
    </source>
</evidence>
<dbReference type="PANTHER" id="PTHR43153">
    <property type="entry name" value="ELECTRON TRANSFER FLAVOPROTEIN ALPHA"/>
    <property type="match status" value="1"/>
</dbReference>
<dbReference type="EMBL" id="ABAX03000012">
    <property type="protein sequence ID" value="EDR97726.1"/>
    <property type="molecule type" value="Genomic_DNA"/>
</dbReference>
<dbReference type="InterPro" id="IPR014729">
    <property type="entry name" value="Rossmann-like_a/b/a_fold"/>
</dbReference>
<dbReference type="GO" id="GO:0033539">
    <property type="term" value="P:fatty acid beta-oxidation using acyl-CoA dehydrogenase"/>
    <property type="evidence" value="ECO:0007669"/>
    <property type="project" value="TreeGrafter"/>
</dbReference>
<dbReference type="Pfam" id="PF01012">
    <property type="entry name" value="ETF"/>
    <property type="match status" value="1"/>
</dbReference>
<proteinExistence type="inferred from homology"/>
<comment type="caution">
    <text evidence="4">The sequence shown here is derived from an EMBL/GenBank/DDBJ whole genome shotgun (WGS) entry which is preliminary data.</text>
</comment>
<feature type="binding site" evidence="2">
    <location>
        <begin position="253"/>
        <end position="254"/>
    </location>
    <ligand>
        <name>FAD</name>
        <dbReference type="ChEBI" id="CHEBI:57692"/>
    </ligand>
</feature>
<gene>
    <name evidence="4" type="primary">etfA</name>
    <name evidence="4" type="ORF">ANACAC_01348</name>
</gene>
<feature type="binding site" evidence="2">
    <location>
        <position position="228"/>
    </location>
    <ligand>
        <name>FAD</name>
        <dbReference type="ChEBI" id="CHEBI:57692"/>
    </ligand>
</feature>
<dbReference type="SUPFAM" id="SSF52467">
    <property type="entry name" value="DHS-like NAD/FAD-binding domain"/>
    <property type="match status" value="1"/>
</dbReference>
<feature type="domain" description="Electron transfer flavoprotein alpha/beta-subunit N-terminal" evidence="3">
    <location>
        <begin position="19"/>
        <end position="211"/>
    </location>
</feature>
<comment type="cofactor">
    <cofactor evidence="2">
        <name>FAD</name>
        <dbReference type="ChEBI" id="CHEBI:57692"/>
    </cofactor>
    <text evidence="2">Binds 1 FAD per dimer.</text>
</comment>
<dbReference type="Pfam" id="PF00766">
    <property type="entry name" value="ETF_alpha"/>
    <property type="match status" value="1"/>
</dbReference>
<protein>
    <submittedName>
        <fullName evidence="4">Electron transfer flavoprotein FAD-binding domain protein</fullName>
    </submittedName>
</protein>
<feature type="binding site" evidence="2">
    <location>
        <begin position="284"/>
        <end position="291"/>
    </location>
    <ligand>
        <name>FAD</name>
        <dbReference type="ChEBI" id="CHEBI:57692"/>
    </ligand>
</feature>
<dbReference type="GO" id="GO:0009055">
    <property type="term" value="F:electron transfer activity"/>
    <property type="evidence" value="ECO:0007669"/>
    <property type="project" value="InterPro"/>
</dbReference>
<dbReference type="PIRSF" id="PIRSF000089">
    <property type="entry name" value="Electra_flavoP_a"/>
    <property type="match status" value="1"/>
</dbReference>
<name>B0MCQ6_ANACD</name>
<dbReference type="SUPFAM" id="SSF52402">
    <property type="entry name" value="Adenine nucleotide alpha hydrolases-like"/>
    <property type="match status" value="1"/>
</dbReference>
<dbReference type="CDD" id="cd01715">
    <property type="entry name" value="ETF_alpha"/>
    <property type="match status" value="1"/>
</dbReference>
<comment type="similarity">
    <text evidence="1">Belongs to the ETF alpha-subunit/FixB family.</text>
</comment>
<dbReference type="STRING" id="411490.ANACAC_01348"/>
<keyword evidence="5" id="KW-1185">Reference proteome</keyword>
<dbReference type="InterPro" id="IPR029035">
    <property type="entry name" value="DHS-like_NAD/FAD-binding_dom"/>
</dbReference>
<evidence type="ECO:0000259" key="3">
    <source>
        <dbReference type="SMART" id="SM00893"/>
    </source>
</evidence>
<dbReference type="Gene3D" id="3.40.50.620">
    <property type="entry name" value="HUPs"/>
    <property type="match status" value="1"/>
</dbReference>
<dbReference type="SMART" id="SM00893">
    <property type="entry name" value="ETF"/>
    <property type="match status" value="1"/>
</dbReference>